<dbReference type="AlphaFoldDB" id="A0A9N8ZA37"/>
<evidence type="ECO:0000313" key="2">
    <source>
        <dbReference type="Proteomes" id="UP000789375"/>
    </source>
</evidence>
<sequence>NKAILQFISRMREKYNSKIPILGEHFSYIVTHPKNTFDLHGKKLTLTKGEKIEFADYKLASSSRIMRIENPDEKYKQIDDYT</sequence>
<keyword evidence="2" id="KW-1185">Reference proteome</keyword>
<comment type="caution">
    <text evidence="1">The sequence shown here is derived from an EMBL/GenBank/DDBJ whole genome shotgun (WGS) entry which is preliminary data.</text>
</comment>
<proteinExistence type="predicted"/>
<gene>
    <name evidence="1" type="ORF">FMOSSE_LOCUS2942</name>
</gene>
<name>A0A9N8ZA37_FUNMO</name>
<accession>A0A9N8ZA37</accession>
<dbReference type="EMBL" id="CAJVPP010000405">
    <property type="protein sequence ID" value="CAG8479585.1"/>
    <property type="molecule type" value="Genomic_DNA"/>
</dbReference>
<reference evidence="1" key="1">
    <citation type="submission" date="2021-06" db="EMBL/GenBank/DDBJ databases">
        <authorList>
            <person name="Kallberg Y."/>
            <person name="Tangrot J."/>
            <person name="Rosling A."/>
        </authorList>
    </citation>
    <scope>NUCLEOTIDE SEQUENCE</scope>
    <source>
        <strain evidence="1">87-6 pot B 2015</strain>
    </source>
</reference>
<evidence type="ECO:0000313" key="1">
    <source>
        <dbReference type="EMBL" id="CAG8479585.1"/>
    </source>
</evidence>
<protein>
    <submittedName>
        <fullName evidence="1">9322_t:CDS:1</fullName>
    </submittedName>
</protein>
<organism evidence="1 2">
    <name type="scientific">Funneliformis mosseae</name>
    <name type="common">Endomycorrhizal fungus</name>
    <name type="synonym">Glomus mosseae</name>
    <dbReference type="NCBI Taxonomy" id="27381"/>
    <lineage>
        <taxon>Eukaryota</taxon>
        <taxon>Fungi</taxon>
        <taxon>Fungi incertae sedis</taxon>
        <taxon>Mucoromycota</taxon>
        <taxon>Glomeromycotina</taxon>
        <taxon>Glomeromycetes</taxon>
        <taxon>Glomerales</taxon>
        <taxon>Glomeraceae</taxon>
        <taxon>Funneliformis</taxon>
    </lineage>
</organism>
<feature type="non-terminal residue" evidence="1">
    <location>
        <position position="1"/>
    </location>
</feature>
<dbReference type="Proteomes" id="UP000789375">
    <property type="component" value="Unassembled WGS sequence"/>
</dbReference>